<evidence type="ECO:0000259" key="1">
    <source>
        <dbReference type="PROSITE" id="PS50112"/>
    </source>
</evidence>
<dbReference type="InterPro" id="IPR035919">
    <property type="entry name" value="EAL_sf"/>
</dbReference>
<name>A0A7X7R7Y9_9RHOO</name>
<dbReference type="SMART" id="SM00091">
    <property type="entry name" value="PAS"/>
    <property type="match status" value="1"/>
</dbReference>
<sequence>MTIALGVELPRHADTLAGMRALERQAERHPAQRDALRNLLAHAGVILERAPRVDALNRRIVSLPSAPLGERLIHAYGAGHERAARVAQGYRAVLLLAALALGCYLVLEKARLRRASGALAAANRELSDNLDALRRTEDALRLYAAVFTEASEGMLITDAEARIVAINPAFTRITGYGPDDVQGRKPSILGSGRHRGDYYRDMWATLASHGQWQGEIWNRRRDGSVFPEWLSITAIRDGDAPPNRYIGIFSDVTERKEAEARISHLAHHDPLTSLPNRALFLDRLNQAVLKARRDGRRAAVLFLDLDRFKAINDGLGHDAGDTLLLQFRDRCLAEIRDTDTLARLGSDEFAFVLPDVGSSQDAGTIARKILAMLAAPYRIGEHELTVTASLGLALYPDDAQRAPDLLRNAESAMQRSKSIGRGNFQFYSADMNSASLGELLLENQLRGALVRDELRLHYQPKVEARSGRLIGAEALLRWQHPELGLLGPGRFVPAAEESGLIVPIGEWVLREACRQLRAWLDAGLEPVPVAVNLAAAQFVQQDLVTLVRDTLAANRLPAALLELELTETMLMRDIERTIDTLSRLRKMGVALSIDDFGSGYSSLAYLRQFDVNVLKIDRSFVADIGDDATDGKIATAVIALGHSLGLQVIAEGVETEAQRDFLAARGCNHLQGYLFDRPLPAGEFARRLGRG</sequence>
<dbReference type="InterPro" id="IPR035965">
    <property type="entry name" value="PAS-like_dom_sf"/>
</dbReference>
<feature type="domain" description="PAC" evidence="2">
    <location>
        <begin position="212"/>
        <end position="264"/>
    </location>
</feature>
<proteinExistence type="predicted"/>
<dbReference type="Gene3D" id="3.30.70.270">
    <property type="match status" value="1"/>
</dbReference>
<dbReference type="PANTHER" id="PTHR44757">
    <property type="entry name" value="DIGUANYLATE CYCLASE DGCP"/>
    <property type="match status" value="1"/>
</dbReference>
<dbReference type="OrthoDB" id="9813903at2"/>
<dbReference type="PROSITE" id="PS50887">
    <property type="entry name" value="GGDEF"/>
    <property type="match status" value="1"/>
</dbReference>
<gene>
    <name evidence="5" type="ORF">GX576_07475</name>
</gene>
<dbReference type="CDD" id="cd01949">
    <property type="entry name" value="GGDEF"/>
    <property type="match status" value="1"/>
</dbReference>
<dbReference type="SUPFAM" id="SSF55785">
    <property type="entry name" value="PYP-like sensor domain (PAS domain)"/>
    <property type="match status" value="1"/>
</dbReference>
<feature type="domain" description="EAL" evidence="3">
    <location>
        <begin position="438"/>
        <end position="691"/>
    </location>
</feature>
<dbReference type="Proteomes" id="UP000536534">
    <property type="component" value="Unassembled WGS sequence"/>
</dbReference>
<feature type="domain" description="PAS" evidence="1">
    <location>
        <begin position="139"/>
        <end position="184"/>
    </location>
</feature>
<dbReference type="InterPro" id="IPR052155">
    <property type="entry name" value="Biofilm_reg_signaling"/>
</dbReference>
<dbReference type="InterPro" id="IPR029787">
    <property type="entry name" value="Nucleotide_cyclase"/>
</dbReference>
<dbReference type="Pfam" id="PF00563">
    <property type="entry name" value="EAL"/>
    <property type="match status" value="1"/>
</dbReference>
<dbReference type="SMART" id="SM00267">
    <property type="entry name" value="GGDEF"/>
    <property type="match status" value="1"/>
</dbReference>
<dbReference type="InterPro" id="IPR000014">
    <property type="entry name" value="PAS"/>
</dbReference>
<evidence type="ECO:0000259" key="4">
    <source>
        <dbReference type="PROSITE" id="PS50887"/>
    </source>
</evidence>
<dbReference type="FunFam" id="3.20.20.450:FF:000001">
    <property type="entry name" value="Cyclic di-GMP phosphodiesterase yahA"/>
    <property type="match status" value="1"/>
</dbReference>
<dbReference type="InterPro" id="IPR000160">
    <property type="entry name" value="GGDEF_dom"/>
</dbReference>
<dbReference type="NCBIfam" id="TIGR00254">
    <property type="entry name" value="GGDEF"/>
    <property type="match status" value="1"/>
</dbReference>
<dbReference type="PANTHER" id="PTHR44757:SF2">
    <property type="entry name" value="BIOFILM ARCHITECTURE MAINTENANCE PROTEIN MBAA"/>
    <property type="match status" value="1"/>
</dbReference>
<dbReference type="InterPro" id="IPR001610">
    <property type="entry name" value="PAC"/>
</dbReference>
<dbReference type="CDD" id="cd00130">
    <property type="entry name" value="PAS"/>
    <property type="match status" value="1"/>
</dbReference>
<dbReference type="Pfam" id="PF00990">
    <property type="entry name" value="GGDEF"/>
    <property type="match status" value="1"/>
</dbReference>
<dbReference type="SUPFAM" id="SSF141868">
    <property type="entry name" value="EAL domain-like"/>
    <property type="match status" value="1"/>
</dbReference>
<dbReference type="PROSITE" id="PS50112">
    <property type="entry name" value="PAS"/>
    <property type="match status" value="1"/>
</dbReference>
<dbReference type="Pfam" id="PF13426">
    <property type="entry name" value="PAS_9"/>
    <property type="match status" value="1"/>
</dbReference>
<dbReference type="SUPFAM" id="SSF55073">
    <property type="entry name" value="Nucleotide cyclase"/>
    <property type="match status" value="1"/>
</dbReference>
<dbReference type="InterPro" id="IPR045812">
    <property type="entry name" value="DAHL"/>
</dbReference>
<dbReference type="Gene3D" id="3.20.20.450">
    <property type="entry name" value="EAL domain"/>
    <property type="match status" value="1"/>
</dbReference>
<dbReference type="PROSITE" id="PS50113">
    <property type="entry name" value="PAC"/>
    <property type="match status" value="1"/>
</dbReference>
<reference evidence="5 6" key="1">
    <citation type="journal article" date="2020" name="Biotechnol. Biofuels">
        <title>New insights from the biogas microbiome by comprehensive genome-resolved metagenomics of nearly 1600 species originating from multiple anaerobic digesters.</title>
        <authorList>
            <person name="Campanaro S."/>
            <person name="Treu L."/>
            <person name="Rodriguez-R L.M."/>
            <person name="Kovalovszki A."/>
            <person name="Ziels R.M."/>
            <person name="Maus I."/>
            <person name="Zhu X."/>
            <person name="Kougias P.G."/>
            <person name="Basile A."/>
            <person name="Luo G."/>
            <person name="Schluter A."/>
            <person name="Konstantinidis K.T."/>
            <person name="Angelidaki I."/>
        </authorList>
    </citation>
    <scope>NUCLEOTIDE SEQUENCE [LARGE SCALE GENOMIC DNA]</scope>
    <source>
        <strain evidence="5">AS06rmzACSIP_256</strain>
    </source>
</reference>
<protein>
    <submittedName>
        <fullName evidence="5">EAL domain-containing protein</fullName>
    </submittedName>
</protein>
<dbReference type="Pfam" id="PF19443">
    <property type="entry name" value="DAHL"/>
    <property type="match status" value="1"/>
</dbReference>
<dbReference type="InterPro" id="IPR043128">
    <property type="entry name" value="Rev_trsase/Diguanyl_cyclase"/>
</dbReference>
<evidence type="ECO:0000259" key="3">
    <source>
        <dbReference type="PROSITE" id="PS50883"/>
    </source>
</evidence>
<dbReference type="EMBL" id="JAAYYV010000199">
    <property type="protein sequence ID" value="NLF54222.1"/>
    <property type="molecule type" value="Genomic_DNA"/>
</dbReference>
<dbReference type="Gene3D" id="3.30.450.20">
    <property type="entry name" value="PAS domain"/>
    <property type="match status" value="1"/>
</dbReference>
<dbReference type="PROSITE" id="PS50883">
    <property type="entry name" value="EAL"/>
    <property type="match status" value="1"/>
</dbReference>
<dbReference type="SMART" id="SM00086">
    <property type="entry name" value="PAC"/>
    <property type="match status" value="1"/>
</dbReference>
<dbReference type="InterPro" id="IPR000700">
    <property type="entry name" value="PAS-assoc_C"/>
</dbReference>
<organism evidence="5 6">
    <name type="scientific">Thauera phenolivorans</name>
    <dbReference type="NCBI Taxonomy" id="1792543"/>
    <lineage>
        <taxon>Bacteria</taxon>
        <taxon>Pseudomonadati</taxon>
        <taxon>Pseudomonadota</taxon>
        <taxon>Betaproteobacteria</taxon>
        <taxon>Rhodocyclales</taxon>
        <taxon>Zoogloeaceae</taxon>
        <taxon>Thauera</taxon>
    </lineage>
</organism>
<dbReference type="InterPro" id="IPR001633">
    <property type="entry name" value="EAL_dom"/>
</dbReference>
<dbReference type="SMART" id="SM00052">
    <property type="entry name" value="EAL"/>
    <property type="match status" value="1"/>
</dbReference>
<dbReference type="NCBIfam" id="TIGR00229">
    <property type="entry name" value="sensory_box"/>
    <property type="match status" value="1"/>
</dbReference>
<comment type="caution">
    <text evidence="5">The sequence shown here is derived from an EMBL/GenBank/DDBJ whole genome shotgun (WGS) entry which is preliminary data.</text>
</comment>
<evidence type="ECO:0000259" key="2">
    <source>
        <dbReference type="PROSITE" id="PS50113"/>
    </source>
</evidence>
<evidence type="ECO:0000313" key="5">
    <source>
        <dbReference type="EMBL" id="NLF54222.1"/>
    </source>
</evidence>
<dbReference type="CDD" id="cd01948">
    <property type="entry name" value="EAL"/>
    <property type="match status" value="1"/>
</dbReference>
<feature type="domain" description="GGDEF" evidence="4">
    <location>
        <begin position="296"/>
        <end position="429"/>
    </location>
</feature>
<accession>A0A7X7R7Y9</accession>
<dbReference type="AlphaFoldDB" id="A0A7X7R7Y9"/>
<evidence type="ECO:0000313" key="6">
    <source>
        <dbReference type="Proteomes" id="UP000536534"/>
    </source>
</evidence>